<dbReference type="EMBL" id="STGW01000005">
    <property type="protein sequence ID" value="THV13325.1"/>
    <property type="molecule type" value="Genomic_DNA"/>
</dbReference>
<keyword evidence="2" id="KW-1185">Reference proteome</keyword>
<gene>
    <name evidence="1" type="ORF">E9934_10175</name>
</gene>
<protein>
    <submittedName>
        <fullName evidence="1">Uncharacterized protein</fullName>
    </submittedName>
</protein>
<organism evidence="1 2">
    <name type="scientific">Nocardioides caeni</name>
    <dbReference type="NCBI Taxonomy" id="574700"/>
    <lineage>
        <taxon>Bacteria</taxon>
        <taxon>Bacillati</taxon>
        <taxon>Actinomycetota</taxon>
        <taxon>Actinomycetes</taxon>
        <taxon>Propionibacteriales</taxon>
        <taxon>Nocardioidaceae</taxon>
        <taxon>Nocardioides</taxon>
    </lineage>
</organism>
<proteinExistence type="predicted"/>
<evidence type="ECO:0000313" key="2">
    <source>
        <dbReference type="Proteomes" id="UP000307087"/>
    </source>
</evidence>
<accession>A0A4S8NB45</accession>
<dbReference type="OrthoDB" id="5975956at2"/>
<dbReference type="RefSeq" id="WP_136562786.1">
    <property type="nucleotide sequence ID" value="NZ_BAABLS010000010.1"/>
</dbReference>
<dbReference type="Proteomes" id="UP000307087">
    <property type="component" value="Unassembled WGS sequence"/>
</dbReference>
<reference evidence="1 2" key="1">
    <citation type="journal article" date="2009" name="Int. J. Syst. Evol. Microbiol.">
        <title>Nocardioides caeni sp. nov., isolated from wastewater.</title>
        <authorList>
            <person name="Yoon J.H."/>
            <person name="Kang S.J."/>
            <person name="Park S."/>
            <person name="Kim W."/>
            <person name="Oh T.K."/>
        </authorList>
    </citation>
    <scope>NUCLEOTIDE SEQUENCE [LARGE SCALE GENOMIC DNA]</scope>
    <source>
        <strain evidence="1 2">DSM 23134</strain>
    </source>
</reference>
<comment type="caution">
    <text evidence="1">The sequence shown here is derived from an EMBL/GenBank/DDBJ whole genome shotgun (WGS) entry which is preliminary data.</text>
</comment>
<sequence>MKVCLVWLGDPSAAQEVLGSPGPWREVREAGTGLLLVETDDTVSRVYHEVKWLLPDDCPLLVAPVERRPKARGVAAGTVTWLRRLALPDRD</sequence>
<dbReference type="AlphaFoldDB" id="A0A4S8NB45"/>
<name>A0A4S8NB45_9ACTN</name>
<evidence type="ECO:0000313" key="1">
    <source>
        <dbReference type="EMBL" id="THV13325.1"/>
    </source>
</evidence>